<evidence type="ECO:0000259" key="3">
    <source>
        <dbReference type="PROSITE" id="PS51159"/>
    </source>
</evidence>
<dbReference type="Pfam" id="PF03370">
    <property type="entry name" value="CBM_21"/>
    <property type="match status" value="1"/>
</dbReference>
<dbReference type="GeneTree" id="ENSGT00940000157682"/>
<sequence length="1012" mass="114088">MESAGQPRQFGASNFLEVIDGNSWVEDEDESPIKPKLSPLPRRKSSVSSDDLEPEPPNVIARKVSFADAFGLDLVSVKEFDTWDVPITSFSDPLEEEAKDIEEYFLSALFTLPSSQYELMQKISDQKVEVESIEFLPGSTSIKGIIRVLNLCFQKLVYVRMTLDAWNSFYDLMAEYIPGSSDGKTDQFSFKISLVPPYQKEGARIEFCIRYETDVGTFWANNNGVNYVLFCNKKKVKEAKEKQQEESSNKNKKSCLKTNSKDSTTEINDTVVEVGTPGVSQHGAEMTVREVLETPVPETEEHEGDKELETMMDSNFNMTRIEEGRKEVLNPSASEDHCFPEGTETQLGQDSVGQETISIESEDQEPETGTSLFWRSDSSLLVECNGGQTNSEESAHQQLLGSYQAPLLSLQTALNKEGMLPLKGDEKEATIKNGNEGENEGEVLQTLIVVEEDLPVCSTEPDESDPQYSLLCLDCLHEKVLSSPETLISQASLNNEAPSACKNTLSQEVNELESKVWEHTENDVHEGNQRDQRQGSVLSQDEMDVTLDRSETVNVSLGEDDSLDFKNVDPSLYSTEHISKDWKSQSASHKDVEELTHYKIQEGKSQDKMIHKVSFTETAGAQQHLVVKAFVAPACQSCQHDNLDPIAEHSPCGRVHSAHTQEEEIIFDEPEVTELKQRDLQAKTRQDNKQPGAAELESIIHLSIKQFENTRECDTKQTEHAMQHPASETTDQTTSSEEARAEKEICHNEAQDTYICDKTNGNTPEECESYFSAETETETENVLSEQMAMKMVMIHKRAFLEAVREEKEESGEEDIYADHQYSFTVDKLESSEQREETSNLQSGASLNPFETAFLRAPVGKAGGTHHTISTKRDRSSAVSTFTSRRSEEGADQRLLQPVLVERQFPLEESECEQGHDLEEDQTQSGETEGHPGMEQPASEIAEDEGRNDLLHWNEEPFILHYISKEFFYCSLFILFLVTAYHYDFIACFALYIFSVYCLCCQGRKQRESFDRK</sequence>
<keyword evidence="5" id="KW-1185">Reference proteome</keyword>
<evidence type="ECO:0000313" key="4">
    <source>
        <dbReference type="Ensembl" id="ENSLOCP00000019618.1"/>
    </source>
</evidence>
<dbReference type="STRING" id="7918.ENSLOCP00000019618"/>
<dbReference type="InterPro" id="IPR005036">
    <property type="entry name" value="CBM21_dom"/>
</dbReference>
<reference evidence="5" key="1">
    <citation type="submission" date="2011-12" db="EMBL/GenBank/DDBJ databases">
        <title>The Draft Genome of Lepisosteus oculatus.</title>
        <authorList>
            <consortium name="The Broad Institute Genome Assembly &amp; Analysis Group"/>
            <consortium name="Computational R&amp;D Group"/>
            <consortium name="and Sequencing Platform"/>
            <person name="Di Palma F."/>
            <person name="Alfoldi J."/>
            <person name="Johnson J."/>
            <person name="Berlin A."/>
            <person name="Gnerre S."/>
            <person name="Jaffe D."/>
            <person name="MacCallum I."/>
            <person name="Young S."/>
            <person name="Walker B.J."/>
            <person name="Lander E.S."/>
            <person name="Lindblad-Toh K."/>
        </authorList>
    </citation>
    <scope>NUCLEOTIDE SEQUENCE [LARGE SCALE GENOMIC DNA]</scope>
</reference>
<dbReference type="InterPro" id="IPR050782">
    <property type="entry name" value="PP1_regulatory_subunit_3"/>
</dbReference>
<feature type="region of interest" description="Disordered" evidence="1">
    <location>
        <begin position="714"/>
        <end position="741"/>
    </location>
</feature>
<keyword evidence="2" id="KW-0812">Transmembrane</keyword>
<feature type="transmembrane region" description="Helical" evidence="2">
    <location>
        <begin position="971"/>
        <end position="999"/>
    </location>
</feature>
<proteinExistence type="predicted"/>
<feature type="compositionally biased region" description="Basic and acidic residues" evidence="1">
    <location>
        <begin position="519"/>
        <end position="533"/>
    </location>
</feature>
<keyword evidence="2" id="KW-1133">Transmembrane helix</keyword>
<dbReference type="InterPro" id="IPR038175">
    <property type="entry name" value="CBM21_dom_sf"/>
</dbReference>
<dbReference type="GO" id="GO:0000164">
    <property type="term" value="C:protein phosphatase type 1 complex"/>
    <property type="evidence" value="ECO:0000318"/>
    <property type="project" value="GO_Central"/>
</dbReference>
<dbReference type="PANTHER" id="PTHR12307:SF2">
    <property type="entry name" value="PROTEIN PHOSPHATASE 1 REGULATORY SUBUNIT 3A"/>
    <property type="match status" value="1"/>
</dbReference>
<dbReference type="InParanoid" id="W5NG59"/>
<feature type="compositionally biased region" description="Acidic residues" evidence="1">
    <location>
        <begin position="909"/>
        <end position="921"/>
    </location>
</feature>
<dbReference type="PANTHER" id="PTHR12307">
    <property type="entry name" value="PROTEIN PHOSPHATASE 1 REGULATORY SUBUNIT"/>
    <property type="match status" value="1"/>
</dbReference>
<dbReference type="EMBL" id="AHAT01021086">
    <property type="status" value="NOT_ANNOTATED_CDS"/>
    <property type="molecule type" value="Genomic_DNA"/>
</dbReference>
<dbReference type="Ensembl" id="ENSLOCT00000019650.1">
    <property type="protein sequence ID" value="ENSLOCP00000019618.1"/>
    <property type="gene ID" value="ENSLOCG00000015935.1"/>
</dbReference>
<dbReference type="CDD" id="cd22255">
    <property type="entry name" value="PBD_PPP1R3A"/>
    <property type="match status" value="1"/>
</dbReference>
<keyword evidence="2" id="KW-0472">Membrane</keyword>
<accession>W5NG59</accession>
<feature type="region of interest" description="Disordered" evidence="1">
    <location>
        <begin position="860"/>
        <end position="892"/>
    </location>
</feature>
<name>W5NG59_LEPOC</name>
<feature type="region of interest" description="Disordered" evidence="1">
    <location>
        <begin position="519"/>
        <end position="545"/>
    </location>
</feature>
<evidence type="ECO:0000256" key="2">
    <source>
        <dbReference type="SAM" id="Phobius"/>
    </source>
</evidence>
<evidence type="ECO:0000256" key="1">
    <source>
        <dbReference type="SAM" id="MobiDB-lite"/>
    </source>
</evidence>
<dbReference type="GO" id="GO:0005979">
    <property type="term" value="P:regulation of glycogen biosynthetic process"/>
    <property type="evidence" value="ECO:0000318"/>
    <property type="project" value="GO_Central"/>
</dbReference>
<protein>
    <submittedName>
        <fullName evidence="4">Protein phosphatase 1 regulatory subunit 3A</fullName>
    </submittedName>
</protein>
<dbReference type="Proteomes" id="UP000018468">
    <property type="component" value="Linkage group LG8"/>
</dbReference>
<dbReference type="HOGENOM" id="CLU_009399_0_0_1"/>
<evidence type="ECO:0000313" key="5">
    <source>
        <dbReference type="Proteomes" id="UP000018468"/>
    </source>
</evidence>
<feature type="compositionally biased region" description="Low complexity" evidence="1">
    <location>
        <begin position="727"/>
        <end position="736"/>
    </location>
</feature>
<feature type="domain" description="CBM21" evidence="3">
    <location>
        <begin position="120"/>
        <end position="230"/>
    </location>
</feature>
<dbReference type="GO" id="GO:0008157">
    <property type="term" value="F:protein phosphatase 1 binding"/>
    <property type="evidence" value="ECO:0000318"/>
    <property type="project" value="GO_Central"/>
</dbReference>
<dbReference type="eggNOG" id="KOG3986">
    <property type="taxonomic scope" value="Eukaryota"/>
</dbReference>
<dbReference type="Bgee" id="ENSLOCG00000015935">
    <property type="expression patterns" value="Expressed in muscle tissue and 9 other cell types or tissues"/>
</dbReference>
<dbReference type="GO" id="GO:2001069">
    <property type="term" value="F:glycogen binding"/>
    <property type="evidence" value="ECO:0000318"/>
    <property type="project" value="GO_Central"/>
</dbReference>
<dbReference type="AlphaFoldDB" id="W5NG59"/>
<dbReference type="PROSITE" id="PS51159">
    <property type="entry name" value="CBM21"/>
    <property type="match status" value="1"/>
</dbReference>
<dbReference type="Gene3D" id="2.60.40.2440">
    <property type="entry name" value="Carbohydrate binding type-21 domain"/>
    <property type="match status" value="1"/>
</dbReference>
<feature type="region of interest" description="Disordered" evidence="1">
    <location>
        <begin position="241"/>
        <end position="261"/>
    </location>
</feature>
<reference evidence="4" key="3">
    <citation type="submission" date="2025-09" db="UniProtKB">
        <authorList>
            <consortium name="Ensembl"/>
        </authorList>
    </citation>
    <scope>IDENTIFICATION</scope>
</reference>
<feature type="region of interest" description="Disordered" evidence="1">
    <location>
        <begin position="25"/>
        <end position="55"/>
    </location>
</feature>
<reference evidence="4" key="2">
    <citation type="submission" date="2025-08" db="UniProtKB">
        <authorList>
            <consortium name="Ensembl"/>
        </authorList>
    </citation>
    <scope>IDENTIFICATION</scope>
</reference>
<organism evidence="4 5">
    <name type="scientific">Lepisosteus oculatus</name>
    <name type="common">Spotted gar</name>
    <dbReference type="NCBI Taxonomy" id="7918"/>
    <lineage>
        <taxon>Eukaryota</taxon>
        <taxon>Metazoa</taxon>
        <taxon>Chordata</taxon>
        <taxon>Craniata</taxon>
        <taxon>Vertebrata</taxon>
        <taxon>Euteleostomi</taxon>
        <taxon>Actinopterygii</taxon>
        <taxon>Neopterygii</taxon>
        <taxon>Holostei</taxon>
        <taxon>Semionotiformes</taxon>
        <taxon>Lepisosteidae</taxon>
        <taxon>Lepisosteus</taxon>
    </lineage>
</organism>
<feature type="region of interest" description="Disordered" evidence="1">
    <location>
        <begin position="909"/>
        <end position="938"/>
    </location>
</feature>